<feature type="transmembrane region" description="Helical" evidence="5">
    <location>
        <begin position="349"/>
        <end position="372"/>
    </location>
</feature>
<keyword evidence="5 7" id="KW-0496">Mitochondrion</keyword>
<feature type="transmembrane region" description="Helical" evidence="5">
    <location>
        <begin position="19"/>
        <end position="37"/>
    </location>
</feature>
<feature type="transmembrane region" description="Helical" evidence="5">
    <location>
        <begin position="311"/>
        <end position="328"/>
    </location>
</feature>
<comment type="catalytic activity">
    <reaction evidence="5">
        <text>a ubiquinone + NADH + 5 H(+)(in) = a ubiquinol + NAD(+) + 4 H(+)(out)</text>
        <dbReference type="Rhea" id="RHEA:29091"/>
        <dbReference type="Rhea" id="RHEA-COMP:9565"/>
        <dbReference type="Rhea" id="RHEA-COMP:9566"/>
        <dbReference type="ChEBI" id="CHEBI:15378"/>
        <dbReference type="ChEBI" id="CHEBI:16389"/>
        <dbReference type="ChEBI" id="CHEBI:17976"/>
        <dbReference type="ChEBI" id="CHEBI:57540"/>
        <dbReference type="ChEBI" id="CHEBI:57945"/>
        <dbReference type="EC" id="7.1.1.2"/>
    </reaction>
</comment>
<feature type="transmembrane region" description="Helical" evidence="5">
    <location>
        <begin position="283"/>
        <end position="305"/>
    </location>
</feature>
<evidence type="ECO:0000256" key="4">
    <source>
        <dbReference type="ARBA" id="ARBA00023136"/>
    </source>
</evidence>
<dbReference type="InterPro" id="IPR003917">
    <property type="entry name" value="NADH_UbQ_OxRdtase_chain2"/>
</dbReference>
<dbReference type="GO" id="GO:0008137">
    <property type="term" value="F:NADH dehydrogenase (ubiquinone) activity"/>
    <property type="evidence" value="ECO:0007669"/>
    <property type="project" value="UniProtKB-EC"/>
</dbReference>
<feature type="transmembrane region" description="Helical" evidence="5">
    <location>
        <begin position="99"/>
        <end position="115"/>
    </location>
</feature>
<keyword evidence="2 5" id="KW-0812">Transmembrane</keyword>
<feature type="transmembrane region" description="Helical" evidence="5">
    <location>
        <begin position="223"/>
        <end position="245"/>
    </location>
</feature>
<evidence type="ECO:0000256" key="2">
    <source>
        <dbReference type="ARBA" id="ARBA00022692"/>
    </source>
</evidence>
<evidence type="ECO:0000256" key="3">
    <source>
        <dbReference type="ARBA" id="ARBA00022989"/>
    </source>
</evidence>
<organism evidence="7">
    <name type="scientific">Lotharella oceanica</name>
    <dbReference type="NCBI Taxonomy" id="641309"/>
    <lineage>
        <taxon>Eukaryota</taxon>
        <taxon>Sar</taxon>
        <taxon>Rhizaria</taxon>
        <taxon>Cercozoa</taxon>
        <taxon>Chlorarachniophyceae</taxon>
        <taxon>Lotharella</taxon>
    </lineage>
</organism>
<protein>
    <recommendedName>
        <fullName evidence="5">NADH-ubiquinone oxidoreductase chain 2</fullName>
        <ecNumber evidence="5">7.1.1.2</ecNumber>
    </recommendedName>
</protein>
<keyword evidence="5" id="KW-0520">NAD</keyword>
<dbReference type="GO" id="GO:0006120">
    <property type="term" value="P:mitochondrial electron transport, NADH to ubiquinone"/>
    <property type="evidence" value="ECO:0007669"/>
    <property type="project" value="InterPro"/>
</dbReference>
<keyword evidence="5" id="KW-0830">Ubiquinone</keyword>
<proteinExistence type="inferred from homology"/>
<dbReference type="PRINTS" id="PR01436">
    <property type="entry name" value="NADHDHGNASE2"/>
</dbReference>
<feature type="transmembrane region" description="Helical" evidence="5">
    <location>
        <begin position="152"/>
        <end position="173"/>
    </location>
</feature>
<dbReference type="EMBL" id="KT806043">
    <property type="protein sequence ID" value="AMN87072.1"/>
    <property type="molecule type" value="Genomic_DNA"/>
</dbReference>
<feature type="transmembrane region" description="Helical" evidence="5">
    <location>
        <begin position="384"/>
        <end position="404"/>
    </location>
</feature>
<comment type="subcellular location">
    <subcellularLocation>
        <location evidence="1">Membrane</location>
        <topology evidence="1">Multi-pass membrane protein</topology>
    </subcellularLocation>
    <subcellularLocation>
        <location evidence="5">Mitochondrion inner membrane</location>
        <topology evidence="5">Multi-pass membrane protein</topology>
    </subcellularLocation>
</comment>
<dbReference type="InterPro" id="IPR001750">
    <property type="entry name" value="ND/Mrp_TM"/>
</dbReference>
<dbReference type="AlphaFoldDB" id="A0A140GYQ0"/>
<feature type="transmembrane region" description="Helical" evidence="5">
    <location>
        <begin position="121"/>
        <end position="140"/>
    </location>
</feature>
<evidence type="ECO:0000256" key="1">
    <source>
        <dbReference type="ARBA" id="ARBA00004141"/>
    </source>
</evidence>
<sequence>MIQLSYTTSYIIQAFPQEALVLCSLLVIMPLVTLGTIPEGGVRWALMLVATACAGLSAYAYPTELWLITSAGFTAYAKLWVSLFYVLVLFLAKDAGDKSCTISGFALIAVFLLVSSKDWFLFFMCLELLTLSSYCVIALSPTRRSLESVLKYFSAGAVSTCFLLLGATLAYMACGSASFDVFPDEYYPALGVSVFIFASLALKAGSAPFHYWVADVYEGSPAFATSFLAVFVKVSTFLVIVRVLFGPLSDGAPFWGSAIQVCAGVSMLVGCFGALFQKRVKRILAYSSVSNAGFLLSALACGNFSGVEIALVYLGFYCASLAIFLRLLDVDSSPVTYVSDLSRLRASESSAPLAALALFSMAGIPPLTGFWIKFFVLKELIDSSFFILATIAALTSVVSSFYYVGLVRSMYFETPALSVPYAGPFSGLGSAVAAAPFLAYPLAPDLIQDGAHLMARSLLI</sequence>
<feature type="transmembrane region" description="Helical" evidence="5">
    <location>
        <begin position="44"/>
        <end position="61"/>
    </location>
</feature>
<keyword evidence="5" id="KW-0679">Respiratory chain</keyword>
<feature type="transmembrane region" description="Helical" evidence="5">
    <location>
        <begin position="73"/>
        <end position="92"/>
    </location>
</feature>
<keyword evidence="5" id="KW-0249">Electron transport</keyword>
<keyword evidence="3 5" id="KW-1133">Transmembrane helix</keyword>
<keyword evidence="5" id="KW-0999">Mitochondrion inner membrane</keyword>
<accession>A0A140GYQ0</accession>
<name>A0A140GYQ0_9EUKA</name>
<gene>
    <name evidence="7" type="primary">nad2</name>
    <name evidence="7" type="ORF">AN617_10</name>
</gene>
<dbReference type="GeneID" id="27074306"/>
<dbReference type="PANTHER" id="PTHR22773">
    <property type="entry name" value="NADH DEHYDROGENASE"/>
    <property type="match status" value="1"/>
</dbReference>
<feature type="transmembrane region" description="Helical" evidence="5">
    <location>
        <begin position="257"/>
        <end position="276"/>
    </location>
</feature>
<evidence type="ECO:0000313" key="7">
    <source>
        <dbReference type="EMBL" id="AMN87072.1"/>
    </source>
</evidence>
<feature type="transmembrane region" description="Helical" evidence="5">
    <location>
        <begin position="185"/>
        <end position="202"/>
    </location>
</feature>
<comment type="function">
    <text evidence="5">Core subunit of the mitochondrial membrane respiratory chain NADH dehydrogenase (Complex I) which catalyzes electron transfer from NADH through the respiratory chain, using ubiquinone as an electron acceptor. Essential for the catalytic activity and assembly of complex I.</text>
</comment>
<dbReference type="RefSeq" id="YP_009239991.1">
    <property type="nucleotide sequence ID" value="NC_029731.1"/>
</dbReference>
<dbReference type="EC" id="7.1.1.2" evidence="5"/>
<keyword evidence="4 5" id="KW-0472">Membrane</keyword>
<evidence type="ECO:0000256" key="5">
    <source>
        <dbReference type="RuleBase" id="RU003403"/>
    </source>
</evidence>
<comment type="similarity">
    <text evidence="5">Belongs to the complex I subunit 2 family.</text>
</comment>
<dbReference type="Pfam" id="PF00361">
    <property type="entry name" value="Proton_antipo_M"/>
    <property type="match status" value="1"/>
</dbReference>
<geneLocation type="mitochondrion" evidence="7"/>
<dbReference type="GO" id="GO:0005743">
    <property type="term" value="C:mitochondrial inner membrane"/>
    <property type="evidence" value="ECO:0007669"/>
    <property type="project" value="UniProtKB-SubCell"/>
</dbReference>
<reference evidence="7" key="1">
    <citation type="journal article" date="2016" name="Sci. Rep.">
        <title>Comparative genomics of mitochondria in chlorarachniophyte algae: endosymbiotic gene transfer and organellar genome dynamics.</title>
        <authorList>
            <person name="Tanifuji G."/>
            <person name="Archibald J.M."/>
            <person name="Hashimoto T."/>
        </authorList>
    </citation>
    <scope>NUCLEOTIDE SEQUENCE</scope>
    <source>
        <strain evidence="7">CCMP622</strain>
    </source>
</reference>
<keyword evidence="5" id="KW-1278">Translocase</keyword>
<keyword evidence="5" id="KW-0813">Transport</keyword>
<evidence type="ECO:0000259" key="6">
    <source>
        <dbReference type="Pfam" id="PF00361"/>
    </source>
</evidence>
<feature type="domain" description="NADH:quinone oxidoreductase/Mrp antiporter transmembrane" evidence="6">
    <location>
        <begin position="116"/>
        <end position="398"/>
    </location>
</feature>